<dbReference type="EMBL" id="JAEACU010000008">
    <property type="protein sequence ID" value="KAH7519265.1"/>
    <property type="molecule type" value="Genomic_DNA"/>
</dbReference>
<dbReference type="InterPro" id="IPR013083">
    <property type="entry name" value="Znf_RING/FYVE/PHD"/>
</dbReference>
<comment type="caution">
    <text evidence="7">The sequence shown here is derived from an EMBL/GenBank/DDBJ whole genome shotgun (WGS) entry which is preliminary data.</text>
</comment>
<dbReference type="Gene3D" id="3.10.20.90">
    <property type="entry name" value="Phosphatidylinositol 3-kinase Catalytic Subunit, Chain A, domain 1"/>
    <property type="match status" value="1"/>
</dbReference>
<dbReference type="GO" id="GO:0004842">
    <property type="term" value="F:ubiquitin-protein transferase activity"/>
    <property type="evidence" value="ECO:0007669"/>
    <property type="project" value="InterPro"/>
</dbReference>
<dbReference type="Proteomes" id="UP000813462">
    <property type="component" value="Unassembled WGS sequence"/>
</dbReference>
<evidence type="ECO:0000256" key="4">
    <source>
        <dbReference type="PROSITE-ProRule" id="PRU00175"/>
    </source>
</evidence>
<keyword evidence="1" id="KW-0479">Metal-binding</keyword>
<keyword evidence="2 4" id="KW-0863">Zinc-finger</keyword>
<feature type="signal peptide" evidence="5">
    <location>
        <begin position="1"/>
        <end position="19"/>
    </location>
</feature>
<feature type="chain" id="PRO_5037680164" description="RING-type domain-containing protein" evidence="5">
    <location>
        <begin position="20"/>
        <end position="329"/>
    </location>
</feature>
<dbReference type="PANTHER" id="PTHR46293:SF9">
    <property type="entry name" value="E3 UBIQUITIN PROTEIN LIGASE DRIP1-LIKE"/>
    <property type="match status" value="1"/>
</dbReference>
<dbReference type="InterPro" id="IPR017907">
    <property type="entry name" value="Znf_RING_CS"/>
</dbReference>
<dbReference type="PROSITE" id="PS00518">
    <property type="entry name" value="ZF_RING_1"/>
    <property type="match status" value="1"/>
</dbReference>
<dbReference type="PROSITE" id="PS50089">
    <property type="entry name" value="ZF_RING_2"/>
    <property type="match status" value="1"/>
</dbReference>
<name>A0A978UW99_ZIZJJ</name>
<keyword evidence="3" id="KW-0862">Zinc</keyword>
<evidence type="ECO:0000256" key="2">
    <source>
        <dbReference type="ARBA" id="ARBA00022771"/>
    </source>
</evidence>
<dbReference type="GO" id="GO:0008270">
    <property type="term" value="F:zinc ion binding"/>
    <property type="evidence" value="ECO:0007669"/>
    <property type="project" value="UniProtKB-KW"/>
</dbReference>
<keyword evidence="5" id="KW-0732">Signal</keyword>
<evidence type="ECO:0000313" key="7">
    <source>
        <dbReference type="EMBL" id="KAH7519265.1"/>
    </source>
</evidence>
<dbReference type="PANTHER" id="PTHR46293">
    <property type="entry name" value="E3 UBIQUITIN PROTEIN LIGASE DRIP1"/>
    <property type="match status" value="1"/>
</dbReference>
<dbReference type="SUPFAM" id="SSF57850">
    <property type="entry name" value="RING/U-box"/>
    <property type="match status" value="1"/>
</dbReference>
<reference evidence="7" key="1">
    <citation type="journal article" date="2021" name="Front. Plant Sci.">
        <title>Chromosome-Scale Genome Assembly for Chinese Sour Jujube and Insights Into Its Genome Evolution and Domestication Signature.</title>
        <authorList>
            <person name="Shen L.-Y."/>
            <person name="Luo H."/>
            <person name="Wang X.-L."/>
            <person name="Wang X.-M."/>
            <person name="Qiu X.-J."/>
            <person name="Liu H."/>
            <person name="Zhou S.-S."/>
            <person name="Jia K.-H."/>
            <person name="Nie S."/>
            <person name="Bao Y.-T."/>
            <person name="Zhang R.-G."/>
            <person name="Yun Q.-Z."/>
            <person name="Chai Y.-H."/>
            <person name="Lu J.-Y."/>
            <person name="Li Y."/>
            <person name="Zhao S.-W."/>
            <person name="Mao J.-F."/>
            <person name="Jia S.-G."/>
            <person name="Mao Y.-M."/>
        </authorList>
    </citation>
    <scope>NUCLEOTIDE SEQUENCE</scope>
    <source>
        <strain evidence="7">AT0</strain>
        <tissue evidence="7">Leaf</tissue>
    </source>
</reference>
<protein>
    <recommendedName>
        <fullName evidence="6">RING-type domain-containing protein</fullName>
    </recommendedName>
</protein>
<sequence length="329" mass="37921">MHVTDFVLCALFLAQSFKARQMQMRNSKIPMMSNNLVKLKKRPFLDCLACPLCKNLLKDPTTVSVCLHTFCKHCIYQKLEEDVRNCCPVCNTYLGFFPEQLLRPDHNLRDLTVQILPVDNYIRRHDALVTSQGNTTGPINNTRQNTQGEKEFVQDSRAHEIAPPMMKIKQITNNVSKYFSDWKKNDGRIETSMTRHYSDNTGRSRATVLDKPQCPIWFCLLACDNNIVSIFAGLKYALPQIPKPYIRTKSPNLAVSYVNRYLAYKLNLKYESEVEILCCGQPLIPNLTLRNLVDIWMQAMSTMGPVYLKSCDDGQNFIMELTYRRSNKV</sequence>
<evidence type="ECO:0000256" key="5">
    <source>
        <dbReference type="SAM" id="SignalP"/>
    </source>
</evidence>
<dbReference type="Gene3D" id="3.30.40.10">
    <property type="entry name" value="Zinc/RING finger domain, C3HC4 (zinc finger)"/>
    <property type="match status" value="1"/>
</dbReference>
<organism evidence="7 8">
    <name type="scientific">Ziziphus jujuba var. spinosa</name>
    <dbReference type="NCBI Taxonomy" id="714518"/>
    <lineage>
        <taxon>Eukaryota</taxon>
        <taxon>Viridiplantae</taxon>
        <taxon>Streptophyta</taxon>
        <taxon>Embryophyta</taxon>
        <taxon>Tracheophyta</taxon>
        <taxon>Spermatophyta</taxon>
        <taxon>Magnoliopsida</taxon>
        <taxon>eudicotyledons</taxon>
        <taxon>Gunneridae</taxon>
        <taxon>Pentapetalae</taxon>
        <taxon>rosids</taxon>
        <taxon>fabids</taxon>
        <taxon>Rosales</taxon>
        <taxon>Rhamnaceae</taxon>
        <taxon>Paliureae</taxon>
        <taxon>Ziziphus</taxon>
    </lineage>
</organism>
<feature type="domain" description="RING-type" evidence="6">
    <location>
        <begin position="50"/>
        <end position="91"/>
    </location>
</feature>
<accession>A0A978UW99</accession>
<evidence type="ECO:0000256" key="1">
    <source>
        <dbReference type="ARBA" id="ARBA00022723"/>
    </source>
</evidence>
<dbReference type="AlphaFoldDB" id="A0A978UW99"/>
<dbReference type="InterPro" id="IPR044807">
    <property type="entry name" value="DRIP1-like"/>
</dbReference>
<gene>
    <name evidence="7" type="ORF">FEM48_Zijuj08G0017700</name>
</gene>
<proteinExistence type="predicted"/>
<evidence type="ECO:0000313" key="8">
    <source>
        <dbReference type="Proteomes" id="UP000813462"/>
    </source>
</evidence>
<dbReference type="SMART" id="SM00184">
    <property type="entry name" value="RING"/>
    <property type="match status" value="1"/>
</dbReference>
<dbReference type="InterPro" id="IPR001841">
    <property type="entry name" value="Znf_RING"/>
</dbReference>
<evidence type="ECO:0000256" key="3">
    <source>
        <dbReference type="ARBA" id="ARBA00022833"/>
    </source>
</evidence>
<evidence type="ECO:0000259" key="6">
    <source>
        <dbReference type="PROSITE" id="PS50089"/>
    </source>
</evidence>
<dbReference type="Pfam" id="PF13923">
    <property type="entry name" value="zf-C3HC4_2"/>
    <property type="match status" value="1"/>
</dbReference>